<dbReference type="Pfam" id="PF21203">
    <property type="entry name" value="ECM10"/>
    <property type="match status" value="1"/>
</dbReference>
<evidence type="ECO:0000313" key="2">
    <source>
        <dbReference type="Proteomes" id="UP000268093"/>
    </source>
</evidence>
<evidence type="ECO:0000313" key="1">
    <source>
        <dbReference type="EMBL" id="RUO96818.1"/>
    </source>
</evidence>
<dbReference type="OrthoDB" id="1894652at2759"/>
<reference evidence="1 2" key="1">
    <citation type="journal article" date="2018" name="New Phytol.">
        <title>Phylogenomics of Endogonaceae and evolution of mycorrhizas within Mucoromycota.</title>
        <authorList>
            <person name="Chang Y."/>
            <person name="Desiro A."/>
            <person name="Na H."/>
            <person name="Sandor L."/>
            <person name="Lipzen A."/>
            <person name="Clum A."/>
            <person name="Barry K."/>
            <person name="Grigoriev I.V."/>
            <person name="Martin F.M."/>
            <person name="Stajich J.E."/>
            <person name="Smith M.E."/>
            <person name="Bonito G."/>
            <person name="Spatafora J.W."/>
        </authorList>
    </citation>
    <scope>NUCLEOTIDE SEQUENCE [LARGE SCALE GENOMIC DNA]</scope>
    <source>
        <strain evidence="1 2">GMNB39</strain>
    </source>
</reference>
<feature type="non-terminal residue" evidence="1">
    <location>
        <position position="1"/>
    </location>
</feature>
<protein>
    <submittedName>
        <fullName evidence="1">Uncharacterized protein</fullName>
    </submittedName>
</protein>
<name>A0A433A2A1_9FUNG</name>
<dbReference type="PANTHER" id="PTHR39219:SF1">
    <property type="entry name" value="ER MEMBRANE PROTEIN COMPLEX SUBUNIT 10"/>
    <property type="match status" value="1"/>
</dbReference>
<proteinExistence type="predicted"/>
<dbReference type="EMBL" id="RBNI01019540">
    <property type="protein sequence ID" value="RUO96818.1"/>
    <property type="molecule type" value="Genomic_DNA"/>
</dbReference>
<sequence>MPYTCFHVTEPQTRALKYCDNQLLVSFCDMSRSTIAFVFLLALFFVTIRAQQNEQLAEIKLTVSHKLPTEQTFSKRGEISYYAAGVVGRYVPVARSLTEGQRKLLDVEKGVYQVKVEEERSGRSVVSFVKSCLLKASDFKDEIILHLDDASDFFHVDYYTEADACIESAKNEQLGQNIATQIQITRPSQGIKPTLSRITATKKGAVPANAPPAKAGAKGGESQPESETEEQEQTFFQKYWYIFAAITILAFISGGGEPPATAPTGVVGR</sequence>
<dbReference type="CDD" id="cd22209">
    <property type="entry name" value="EMC10"/>
    <property type="match status" value="1"/>
</dbReference>
<comment type="caution">
    <text evidence="1">The sequence shown here is derived from an EMBL/GenBank/DDBJ whole genome shotgun (WGS) entry which is preliminary data.</text>
</comment>
<organism evidence="1 2">
    <name type="scientific">Jimgerdemannia flammicorona</name>
    <dbReference type="NCBI Taxonomy" id="994334"/>
    <lineage>
        <taxon>Eukaryota</taxon>
        <taxon>Fungi</taxon>
        <taxon>Fungi incertae sedis</taxon>
        <taxon>Mucoromycota</taxon>
        <taxon>Mucoromycotina</taxon>
        <taxon>Endogonomycetes</taxon>
        <taxon>Endogonales</taxon>
        <taxon>Endogonaceae</taxon>
        <taxon>Jimgerdemannia</taxon>
    </lineage>
</organism>
<keyword evidence="2" id="KW-1185">Reference proteome</keyword>
<dbReference type="Proteomes" id="UP000268093">
    <property type="component" value="Unassembled WGS sequence"/>
</dbReference>
<dbReference type="PANTHER" id="PTHR39219">
    <property type="entry name" value="ER MEMBRANE PROTEIN COMPLEX SUBUNIT 10"/>
    <property type="match status" value="1"/>
</dbReference>
<gene>
    <name evidence="1" type="ORF">BC936DRAFT_141412</name>
</gene>
<accession>A0A433A2A1</accession>